<reference evidence="4" key="1">
    <citation type="submission" date="2016-06" db="UniProtKB">
        <authorList>
            <consortium name="WormBaseParasite"/>
        </authorList>
    </citation>
    <scope>IDENTIFICATION</scope>
</reference>
<organism evidence="4">
    <name type="scientific">Schistosoma curassoni</name>
    <dbReference type="NCBI Taxonomy" id="6186"/>
    <lineage>
        <taxon>Eukaryota</taxon>
        <taxon>Metazoa</taxon>
        <taxon>Spiralia</taxon>
        <taxon>Lophotrochozoa</taxon>
        <taxon>Platyhelminthes</taxon>
        <taxon>Trematoda</taxon>
        <taxon>Digenea</taxon>
        <taxon>Strigeidida</taxon>
        <taxon>Schistosomatoidea</taxon>
        <taxon>Schistosomatidae</taxon>
        <taxon>Schistosoma</taxon>
    </lineage>
</organism>
<dbReference type="AlphaFoldDB" id="A0A183KXU2"/>
<evidence type="ECO:0000256" key="1">
    <source>
        <dbReference type="SAM" id="Phobius"/>
    </source>
</evidence>
<protein>
    <submittedName>
        <fullName evidence="4">Receptor ligand binding region domain-containing protein</fullName>
    </submittedName>
</protein>
<keyword evidence="1" id="KW-0472">Membrane</keyword>
<sequence length="120" mass="13638">MIDAGSKLIRADGSGGGIIQFTKDYYNLNDIHETFDKIQPFPNENELNKLIRTNDPIYTTTNNNNKLIDIENIHWIILGGAIGCALVIMIIITLALLIRCRKIKFTTNLTKRLVTIYIIF</sequence>
<dbReference type="Proteomes" id="UP000279833">
    <property type="component" value="Unassembled WGS sequence"/>
</dbReference>
<dbReference type="STRING" id="6186.A0A183KXU2"/>
<proteinExistence type="predicted"/>
<dbReference type="EMBL" id="UZAK01043299">
    <property type="protein sequence ID" value="VDP70558.1"/>
    <property type="molecule type" value="Genomic_DNA"/>
</dbReference>
<keyword evidence="1" id="KW-0812">Transmembrane</keyword>
<keyword evidence="3" id="KW-1185">Reference proteome</keyword>
<evidence type="ECO:0000313" key="2">
    <source>
        <dbReference type="EMBL" id="VDP70558.1"/>
    </source>
</evidence>
<evidence type="ECO:0000313" key="4">
    <source>
        <dbReference type="WBParaSite" id="SCUD_0001989101-mRNA-1"/>
    </source>
</evidence>
<evidence type="ECO:0000313" key="3">
    <source>
        <dbReference type="Proteomes" id="UP000279833"/>
    </source>
</evidence>
<accession>A0A183KXU2</accession>
<keyword evidence="1" id="KW-1133">Transmembrane helix</keyword>
<gene>
    <name evidence="2" type="ORF">SCUD_LOCUS19888</name>
</gene>
<dbReference type="WBParaSite" id="SCUD_0001989101-mRNA-1">
    <property type="protein sequence ID" value="SCUD_0001989101-mRNA-1"/>
    <property type="gene ID" value="SCUD_0001989101"/>
</dbReference>
<name>A0A183KXU2_9TREM</name>
<feature type="transmembrane region" description="Helical" evidence="1">
    <location>
        <begin position="73"/>
        <end position="98"/>
    </location>
</feature>
<reference evidence="2 3" key="2">
    <citation type="submission" date="2018-11" db="EMBL/GenBank/DDBJ databases">
        <authorList>
            <consortium name="Pathogen Informatics"/>
        </authorList>
    </citation>
    <scope>NUCLEOTIDE SEQUENCE [LARGE SCALE GENOMIC DNA]</scope>
    <source>
        <strain evidence="2">Dakar</strain>
        <strain evidence="3">Dakar, Senegal</strain>
    </source>
</reference>